<evidence type="ECO:0000256" key="2">
    <source>
        <dbReference type="ARBA" id="ARBA00023125"/>
    </source>
</evidence>
<evidence type="ECO:0000313" key="7">
    <source>
        <dbReference type="Proteomes" id="UP001267710"/>
    </source>
</evidence>
<organism evidence="6 7">
    <name type="scientific">Paracidovorax wautersii</name>
    <dbReference type="NCBI Taxonomy" id="1177982"/>
    <lineage>
        <taxon>Bacteria</taxon>
        <taxon>Pseudomonadati</taxon>
        <taxon>Pseudomonadota</taxon>
        <taxon>Betaproteobacteria</taxon>
        <taxon>Burkholderiales</taxon>
        <taxon>Comamonadaceae</taxon>
        <taxon>Paracidovorax</taxon>
    </lineage>
</organism>
<dbReference type="PANTHER" id="PTHR24567:SF74">
    <property type="entry name" value="HTH-TYPE TRANSCRIPTIONAL REGULATOR ARCR"/>
    <property type="match status" value="1"/>
</dbReference>
<dbReference type="EMBL" id="JAVIZX010000001">
    <property type="protein sequence ID" value="MDR6215980.1"/>
    <property type="molecule type" value="Genomic_DNA"/>
</dbReference>
<evidence type="ECO:0000256" key="3">
    <source>
        <dbReference type="ARBA" id="ARBA00023163"/>
    </source>
</evidence>
<comment type="caution">
    <text evidence="6">The sequence shown here is derived from an EMBL/GenBank/DDBJ whole genome shotgun (WGS) entry which is preliminary data.</text>
</comment>
<dbReference type="InterPro" id="IPR036388">
    <property type="entry name" value="WH-like_DNA-bd_sf"/>
</dbReference>
<dbReference type="SMART" id="SM00419">
    <property type="entry name" value="HTH_CRP"/>
    <property type="match status" value="1"/>
</dbReference>
<feature type="domain" description="Cyclic nucleotide-binding" evidence="4">
    <location>
        <begin position="16"/>
        <end position="116"/>
    </location>
</feature>
<dbReference type="Gene3D" id="1.10.10.10">
    <property type="entry name" value="Winged helix-like DNA-binding domain superfamily/Winged helix DNA-binding domain"/>
    <property type="match status" value="1"/>
</dbReference>
<dbReference type="InterPro" id="IPR014710">
    <property type="entry name" value="RmlC-like_jellyroll"/>
</dbReference>
<accession>A0ABU1IFJ2</accession>
<dbReference type="InterPro" id="IPR000595">
    <property type="entry name" value="cNMP-bd_dom"/>
</dbReference>
<proteinExistence type="predicted"/>
<dbReference type="PROSITE" id="PS50042">
    <property type="entry name" value="CNMP_BINDING_3"/>
    <property type="match status" value="1"/>
</dbReference>
<dbReference type="Proteomes" id="UP001267710">
    <property type="component" value="Unassembled WGS sequence"/>
</dbReference>
<dbReference type="RefSeq" id="WP_309831036.1">
    <property type="nucleotide sequence ID" value="NZ_JAVIZX010000001.1"/>
</dbReference>
<dbReference type="Gene3D" id="2.60.120.10">
    <property type="entry name" value="Jelly Rolls"/>
    <property type="match status" value="1"/>
</dbReference>
<dbReference type="InterPro" id="IPR018490">
    <property type="entry name" value="cNMP-bd_dom_sf"/>
</dbReference>
<dbReference type="SUPFAM" id="SSF51206">
    <property type="entry name" value="cAMP-binding domain-like"/>
    <property type="match status" value="1"/>
</dbReference>
<name>A0ABU1IFJ2_9BURK</name>
<keyword evidence="1" id="KW-0805">Transcription regulation</keyword>
<feature type="domain" description="HTH crp-type" evidence="5">
    <location>
        <begin position="153"/>
        <end position="228"/>
    </location>
</feature>
<evidence type="ECO:0000256" key="1">
    <source>
        <dbReference type="ARBA" id="ARBA00023015"/>
    </source>
</evidence>
<dbReference type="CDD" id="cd00038">
    <property type="entry name" value="CAP_ED"/>
    <property type="match status" value="1"/>
</dbReference>
<dbReference type="SMART" id="SM00100">
    <property type="entry name" value="cNMP"/>
    <property type="match status" value="1"/>
</dbReference>
<reference evidence="6 7" key="1">
    <citation type="submission" date="2023-08" db="EMBL/GenBank/DDBJ databases">
        <title>Functional and genomic diversity of the sorghum phyllosphere microbiome.</title>
        <authorList>
            <person name="Shade A."/>
        </authorList>
    </citation>
    <scope>NUCLEOTIDE SEQUENCE [LARGE SCALE GENOMIC DNA]</scope>
    <source>
        <strain evidence="6 7">SORGH_AS_0335</strain>
    </source>
</reference>
<dbReference type="InterPro" id="IPR050397">
    <property type="entry name" value="Env_Response_Regulators"/>
</dbReference>
<keyword evidence="2" id="KW-0238">DNA-binding</keyword>
<dbReference type="Pfam" id="PF00027">
    <property type="entry name" value="cNMP_binding"/>
    <property type="match status" value="1"/>
</dbReference>
<dbReference type="SUPFAM" id="SSF46785">
    <property type="entry name" value="Winged helix' DNA-binding domain"/>
    <property type="match status" value="1"/>
</dbReference>
<evidence type="ECO:0000259" key="5">
    <source>
        <dbReference type="PROSITE" id="PS51063"/>
    </source>
</evidence>
<dbReference type="PANTHER" id="PTHR24567">
    <property type="entry name" value="CRP FAMILY TRANSCRIPTIONAL REGULATORY PROTEIN"/>
    <property type="match status" value="1"/>
</dbReference>
<keyword evidence="7" id="KW-1185">Reference proteome</keyword>
<sequence>MSTVSDHLPTLARGRWFAGLPAELAQALLGMAQLRALQAGEALFLRGDPACGLYAVVRGAIDISGAGGHSDQGRAALLTRLEPPAWFGEIALFDRAVRTHDARAAAACTLVHVPQEPLLAWLDHHPSHWHALALLLTDKLRTAFIAIEELALTPAPQRLARRLVMMAEGYGQWSGSAPASRRSIALSQEDLSLMLSISRQTANQILRDLQARGLVRVHRGAIEICDLDGLRAAGG</sequence>
<evidence type="ECO:0000313" key="6">
    <source>
        <dbReference type="EMBL" id="MDR6215980.1"/>
    </source>
</evidence>
<gene>
    <name evidence="6" type="ORF">QE399_003669</name>
</gene>
<dbReference type="PROSITE" id="PS51063">
    <property type="entry name" value="HTH_CRP_2"/>
    <property type="match status" value="1"/>
</dbReference>
<dbReference type="InterPro" id="IPR012318">
    <property type="entry name" value="HTH_CRP"/>
</dbReference>
<evidence type="ECO:0000259" key="4">
    <source>
        <dbReference type="PROSITE" id="PS50042"/>
    </source>
</evidence>
<dbReference type="Pfam" id="PF13545">
    <property type="entry name" value="HTH_Crp_2"/>
    <property type="match status" value="1"/>
</dbReference>
<keyword evidence="3" id="KW-0804">Transcription</keyword>
<protein>
    <submittedName>
        <fullName evidence="6">CRP/FNR family cyclic AMP-dependent transcriptional regulator</fullName>
    </submittedName>
</protein>
<dbReference type="InterPro" id="IPR036390">
    <property type="entry name" value="WH_DNA-bd_sf"/>
</dbReference>